<reference evidence="3" key="1">
    <citation type="submission" date="2020-09" db="EMBL/GenBank/DDBJ databases">
        <title>Brevundimonas sp. LVF2 isolated from a puddle in Goettingen, Germany.</title>
        <authorList>
            <person name="Friedrich I."/>
            <person name="Klassen A."/>
            <person name="Hannes N."/>
            <person name="Schneider D."/>
            <person name="Hertel R."/>
            <person name="Daniel R."/>
        </authorList>
    </citation>
    <scope>NUCLEOTIDE SEQUENCE</scope>
    <source>
        <strain evidence="3">LVF2</strain>
    </source>
</reference>
<evidence type="ECO:0008006" key="5">
    <source>
        <dbReference type="Google" id="ProtNLM"/>
    </source>
</evidence>
<feature type="region of interest" description="Disordered" evidence="1">
    <location>
        <begin position="25"/>
        <end position="66"/>
    </location>
</feature>
<organism evidence="3 4">
    <name type="scientific">Brevundimonas goettingensis</name>
    <dbReference type="NCBI Taxonomy" id="2774190"/>
    <lineage>
        <taxon>Bacteria</taxon>
        <taxon>Pseudomonadati</taxon>
        <taxon>Pseudomonadota</taxon>
        <taxon>Alphaproteobacteria</taxon>
        <taxon>Caulobacterales</taxon>
        <taxon>Caulobacteraceae</taxon>
        <taxon>Brevundimonas</taxon>
    </lineage>
</organism>
<gene>
    <name evidence="3" type="ORF">IFJ75_15270</name>
</gene>
<dbReference type="AlphaFoldDB" id="A0A975BZ29"/>
<dbReference type="RefSeq" id="WP_207869131.1">
    <property type="nucleotide sequence ID" value="NZ_CP062222.1"/>
</dbReference>
<keyword evidence="2" id="KW-0732">Signal</keyword>
<protein>
    <recommendedName>
        <fullName evidence="5">Lipoprotein</fullName>
    </recommendedName>
</protein>
<feature type="compositionally biased region" description="Pro residues" evidence="1">
    <location>
        <begin position="108"/>
        <end position="117"/>
    </location>
</feature>
<evidence type="ECO:0000313" key="4">
    <source>
        <dbReference type="Proteomes" id="UP000663918"/>
    </source>
</evidence>
<evidence type="ECO:0000313" key="3">
    <source>
        <dbReference type="EMBL" id="QTC90603.1"/>
    </source>
</evidence>
<proteinExistence type="predicted"/>
<evidence type="ECO:0000256" key="2">
    <source>
        <dbReference type="SAM" id="SignalP"/>
    </source>
</evidence>
<feature type="signal peptide" evidence="2">
    <location>
        <begin position="1"/>
        <end position="19"/>
    </location>
</feature>
<feature type="region of interest" description="Disordered" evidence="1">
    <location>
        <begin position="83"/>
        <end position="117"/>
    </location>
</feature>
<feature type="chain" id="PRO_5037593649" description="Lipoprotein" evidence="2">
    <location>
        <begin position="20"/>
        <end position="117"/>
    </location>
</feature>
<keyword evidence="4" id="KW-1185">Reference proteome</keyword>
<sequence>MKRSLAAVVALLTVTPLLAVGLAGCDPSNKASKAADTSSESAATTGAESPVADTAAPATTAATSPAVTAEGAVRVGNAPDFAAVYPGGVVETPPTVADGPAGPGVWSPSPPTPNPRR</sequence>
<evidence type="ECO:0000256" key="1">
    <source>
        <dbReference type="SAM" id="MobiDB-lite"/>
    </source>
</evidence>
<dbReference type="EMBL" id="CP062222">
    <property type="protein sequence ID" value="QTC90603.1"/>
    <property type="molecule type" value="Genomic_DNA"/>
</dbReference>
<feature type="compositionally biased region" description="Low complexity" evidence="1">
    <location>
        <begin position="30"/>
        <end position="66"/>
    </location>
</feature>
<dbReference type="KEGG" id="bgoe:IFJ75_15270"/>
<dbReference type="PROSITE" id="PS51257">
    <property type="entry name" value="PROKAR_LIPOPROTEIN"/>
    <property type="match status" value="1"/>
</dbReference>
<name>A0A975BZ29_9CAUL</name>
<accession>A0A975BZ29</accession>
<dbReference type="Proteomes" id="UP000663918">
    <property type="component" value="Chromosome"/>
</dbReference>